<sequence length="27" mass="2963">DHVRPPSKISYALAVTGDGPYLGKHRK</sequence>
<dbReference type="EMBL" id="FZNO01000078">
    <property type="protein sequence ID" value="SNS02164.1"/>
    <property type="molecule type" value="Genomic_DNA"/>
</dbReference>
<evidence type="ECO:0000313" key="1">
    <source>
        <dbReference type="EMBL" id="SNR45112.1"/>
    </source>
</evidence>
<protein>
    <submittedName>
        <fullName evidence="1">Uncharacterized protein</fullName>
    </submittedName>
</protein>
<accession>A0A238WEW5</accession>
<dbReference type="Proteomes" id="UP000198403">
    <property type="component" value="Unassembled WGS sequence"/>
</dbReference>
<reference evidence="1 3" key="1">
    <citation type="submission" date="2017-06" db="EMBL/GenBank/DDBJ databases">
        <authorList>
            <person name="Kim H.J."/>
            <person name="Triplett B.A."/>
        </authorList>
    </citation>
    <scope>NUCLEOTIDE SEQUENCE [LARGE SCALE GENOMIC DNA]</scope>
    <source>
        <strain evidence="1 3">DSM 44272</strain>
    </source>
</reference>
<proteinExistence type="predicted"/>
<organism evidence="1 3">
    <name type="scientific">Blastococcus mobilis</name>
    <dbReference type="NCBI Taxonomy" id="1938746"/>
    <lineage>
        <taxon>Bacteria</taxon>
        <taxon>Bacillati</taxon>
        <taxon>Actinomycetota</taxon>
        <taxon>Actinomycetes</taxon>
        <taxon>Geodermatophilales</taxon>
        <taxon>Geodermatophilaceae</taxon>
        <taxon>Blastococcus</taxon>
    </lineage>
</organism>
<dbReference type="EMBL" id="FZNO01000007">
    <property type="protein sequence ID" value="SNR45112.1"/>
    <property type="molecule type" value="Genomic_DNA"/>
</dbReference>
<name>A0A238WEW5_9ACTN</name>
<evidence type="ECO:0000313" key="3">
    <source>
        <dbReference type="Proteomes" id="UP000198403"/>
    </source>
</evidence>
<keyword evidence="3" id="KW-1185">Reference proteome</keyword>
<dbReference type="AlphaFoldDB" id="A0A238WEW5"/>
<gene>
    <name evidence="1" type="ORF">SAMN06272737_107190</name>
    <name evidence="2" type="ORF">SAMN06272737_1783</name>
</gene>
<feature type="non-terminal residue" evidence="1">
    <location>
        <position position="1"/>
    </location>
</feature>
<evidence type="ECO:0000313" key="2">
    <source>
        <dbReference type="EMBL" id="SNS02164.1"/>
    </source>
</evidence>